<evidence type="ECO:0000313" key="4">
    <source>
        <dbReference type="Proteomes" id="UP000218542"/>
    </source>
</evidence>
<dbReference type="PANTHER" id="PTHR40663">
    <property type="match status" value="1"/>
</dbReference>
<comment type="caution">
    <text evidence="3">The sequence shown here is derived from an EMBL/GenBank/DDBJ whole genome shotgun (WGS) entry which is preliminary data.</text>
</comment>
<evidence type="ECO:0000313" key="3">
    <source>
        <dbReference type="EMBL" id="GAX61493.1"/>
    </source>
</evidence>
<dbReference type="PANTHER" id="PTHR40663:SF2">
    <property type="entry name" value="TRANSCRIPTIONAL REGULATOR"/>
    <property type="match status" value="1"/>
</dbReference>
<sequence>MLRKDLIELLRDKSMDLVEIARHLEVSQKDVEDDLRHFIKSLKHAGYRLVVTPAYCRKCDFTFSKDKLHKPGKCPECHSTWIQGPLFDIEQKV</sequence>
<dbReference type="RefSeq" id="WP_096894879.1">
    <property type="nucleotide sequence ID" value="NZ_BAOS01000022.1"/>
</dbReference>
<dbReference type="Pfam" id="PF21476">
    <property type="entry name" value="PF0610-like_N"/>
    <property type="match status" value="1"/>
</dbReference>
<feature type="domain" description="PF0610-like rubredoxin-like zinc beta-ribbon C-terminal" evidence="2">
    <location>
        <begin position="53"/>
        <end position="92"/>
    </location>
</feature>
<proteinExistence type="predicted"/>
<gene>
    <name evidence="3" type="ORF">SCALIN_C22_0207</name>
</gene>
<dbReference type="InterPro" id="IPR036390">
    <property type="entry name" value="WH_DNA-bd_sf"/>
</dbReference>
<organism evidence="3 4">
    <name type="scientific">Candidatus Scalindua japonica</name>
    <dbReference type="NCBI Taxonomy" id="1284222"/>
    <lineage>
        <taxon>Bacteria</taxon>
        <taxon>Pseudomonadati</taxon>
        <taxon>Planctomycetota</taxon>
        <taxon>Candidatus Brocadiia</taxon>
        <taxon>Candidatus Brocadiales</taxon>
        <taxon>Candidatus Scalinduaceae</taxon>
        <taxon>Candidatus Scalindua</taxon>
    </lineage>
</organism>
<dbReference type="Pfam" id="PF23470">
    <property type="entry name" value="Zn_ribbon_PF0610"/>
    <property type="match status" value="1"/>
</dbReference>
<dbReference type="EMBL" id="BAOS01000022">
    <property type="protein sequence ID" value="GAX61493.1"/>
    <property type="molecule type" value="Genomic_DNA"/>
</dbReference>
<name>A0A286U028_9BACT</name>
<dbReference type="InterPro" id="IPR049159">
    <property type="entry name" value="PF0610-like_wHTH_N"/>
</dbReference>
<dbReference type="AlphaFoldDB" id="A0A286U028"/>
<dbReference type="OrthoDB" id="6198211at2"/>
<keyword evidence="4" id="KW-1185">Reference proteome</keyword>
<dbReference type="Proteomes" id="UP000218542">
    <property type="component" value="Unassembled WGS sequence"/>
</dbReference>
<dbReference type="SUPFAM" id="SSF46785">
    <property type="entry name" value="Winged helix' DNA-binding domain"/>
    <property type="match status" value="1"/>
</dbReference>
<protein>
    <submittedName>
        <fullName evidence="3">Transcriptional regulator</fullName>
    </submittedName>
</protein>
<reference evidence="4" key="1">
    <citation type="journal article" date="2017" name="Environ. Microbiol. Rep.">
        <title>Genetic Diversity of Marine Anaerobic Ammonium-Oxidizing Bacteria as Revealed by Genomic and Proteomic Analyses of 'Candidatus Scalindua japonica'.</title>
        <authorList>
            <person name="Oshiki M."/>
            <person name="Mizuto K."/>
            <person name="Kimura Z."/>
            <person name="Kindaichi T."/>
            <person name="Satoh H."/>
            <person name="Okabe S."/>
        </authorList>
    </citation>
    <scope>NUCLEOTIDE SEQUENCE [LARGE SCALE GENOMIC DNA]</scope>
    <source>
        <strain evidence="4">husup-a2</strain>
    </source>
</reference>
<accession>A0A286U028</accession>
<evidence type="ECO:0000259" key="1">
    <source>
        <dbReference type="Pfam" id="PF21476"/>
    </source>
</evidence>
<feature type="domain" description="PF0610-like winged HTH N-terminal" evidence="1">
    <location>
        <begin position="2"/>
        <end position="50"/>
    </location>
</feature>
<dbReference type="InterPro" id="IPR057022">
    <property type="entry name" value="PF0610-like_Zn_ribbon_C"/>
</dbReference>
<evidence type="ECO:0000259" key="2">
    <source>
        <dbReference type="Pfam" id="PF23470"/>
    </source>
</evidence>
<dbReference type="InterPro" id="IPR038767">
    <property type="entry name" value="PF0610-like"/>
</dbReference>